<accession>A0A0E9TWD1</accession>
<name>A0A0E9TWD1_ANGAN</name>
<sequence length="43" mass="5231">MVFYVQWFLDKTFHSAKLCPKNQFHLISISVTNWKKAFIITWL</sequence>
<dbReference type="AlphaFoldDB" id="A0A0E9TWD1"/>
<dbReference type="EMBL" id="GBXM01050820">
    <property type="protein sequence ID" value="JAH57757.1"/>
    <property type="molecule type" value="Transcribed_RNA"/>
</dbReference>
<organism evidence="1">
    <name type="scientific">Anguilla anguilla</name>
    <name type="common">European freshwater eel</name>
    <name type="synonym">Muraena anguilla</name>
    <dbReference type="NCBI Taxonomy" id="7936"/>
    <lineage>
        <taxon>Eukaryota</taxon>
        <taxon>Metazoa</taxon>
        <taxon>Chordata</taxon>
        <taxon>Craniata</taxon>
        <taxon>Vertebrata</taxon>
        <taxon>Euteleostomi</taxon>
        <taxon>Actinopterygii</taxon>
        <taxon>Neopterygii</taxon>
        <taxon>Teleostei</taxon>
        <taxon>Anguilliformes</taxon>
        <taxon>Anguillidae</taxon>
        <taxon>Anguilla</taxon>
    </lineage>
</organism>
<proteinExistence type="predicted"/>
<protein>
    <submittedName>
        <fullName evidence="1">Uncharacterized protein</fullName>
    </submittedName>
</protein>
<evidence type="ECO:0000313" key="1">
    <source>
        <dbReference type="EMBL" id="JAH57757.1"/>
    </source>
</evidence>
<reference evidence="1" key="1">
    <citation type="submission" date="2014-11" db="EMBL/GenBank/DDBJ databases">
        <authorList>
            <person name="Amaro Gonzalez C."/>
        </authorList>
    </citation>
    <scope>NUCLEOTIDE SEQUENCE</scope>
</reference>
<reference evidence="1" key="2">
    <citation type="journal article" date="2015" name="Fish Shellfish Immunol.">
        <title>Early steps in the European eel (Anguilla anguilla)-Vibrio vulnificus interaction in the gills: Role of the RtxA13 toxin.</title>
        <authorList>
            <person name="Callol A."/>
            <person name="Pajuelo D."/>
            <person name="Ebbesson L."/>
            <person name="Teles M."/>
            <person name="MacKenzie S."/>
            <person name="Amaro C."/>
        </authorList>
    </citation>
    <scope>NUCLEOTIDE SEQUENCE</scope>
</reference>